<reference evidence="11" key="1">
    <citation type="journal article" date="2025" name="Foods">
        <title>Unveiling the Microbial Signatures of Arabica Coffee Cherries: Insights into Ripeness Specific Diversity, Functional Traits, and Implications for Quality and Safety.</title>
        <authorList>
            <consortium name="RefSeq"/>
            <person name="Tenea G.N."/>
            <person name="Cifuentes V."/>
            <person name="Reyes P."/>
            <person name="Cevallos-Vallejos M."/>
        </authorList>
    </citation>
    <scope>NUCLEOTIDE SEQUENCE [LARGE SCALE GENOMIC DNA]</scope>
</reference>
<protein>
    <recommendedName>
        <fullName evidence="2">RING-type E3 ubiquitin transferase</fullName>
        <ecNumber evidence="2">2.3.2.27</ecNumber>
    </recommendedName>
</protein>
<evidence type="ECO:0000256" key="5">
    <source>
        <dbReference type="ARBA" id="ARBA00022771"/>
    </source>
</evidence>
<keyword evidence="4" id="KW-0479">Metal-binding</keyword>
<dbReference type="GeneID" id="113724973"/>
<dbReference type="Pfam" id="PF14369">
    <property type="entry name" value="Zn_ribbon_19"/>
    <property type="match status" value="1"/>
</dbReference>
<feature type="region of interest" description="Disordered" evidence="9">
    <location>
        <begin position="250"/>
        <end position="323"/>
    </location>
</feature>
<evidence type="ECO:0000256" key="7">
    <source>
        <dbReference type="ARBA" id="ARBA00022833"/>
    </source>
</evidence>
<feature type="domain" description="RING-type" evidence="10">
    <location>
        <begin position="205"/>
        <end position="246"/>
    </location>
</feature>
<gene>
    <name evidence="12" type="primary">LOC113724973</name>
</gene>
<dbReference type="InterPro" id="IPR039525">
    <property type="entry name" value="RNF126-like_zinc-ribbon"/>
</dbReference>
<keyword evidence="6" id="KW-0833">Ubl conjugation pathway</keyword>
<evidence type="ECO:0000256" key="6">
    <source>
        <dbReference type="ARBA" id="ARBA00022786"/>
    </source>
</evidence>
<dbReference type="RefSeq" id="XP_071930059.1">
    <property type="nucleotide sequence ID" value="XM_072073958.1"/>
</dbReference>
<accession>A0ABM4WE41</accession>
<feature type="compositionally biased region" description="Gly residues" evidence="9">
    <location>
        <begin position="271"/>
        <end position="282"/>
    </location>
</feature>
<sequence length="333" mass="37819">MSSQRNTHWCYQCSRPVQLQSGNLVCPYCDGGFVQELNEVRSNNFRDVEELSQHFRTVGFGARRDRDSEDRFVEPFSGPGFEIMDALDAFVRQRMVSGNTNFDIRSRSGMVPEHNMAFRRGPWLIFRQGPVHASNNDALDLLFNGSPRMGQRNFRDIFMGPGLEELIEQLALHDRQGPAPAPRSAIDAMPTIKITQRHLNIDTHCPVCKDKFELGTEARQMPCNHIYHSDCIVPWLVQHNSCPVCRDELPSMGSGSSRTNRSSRNVNPSNGRGGNNGNGGENQGRRNPFSFLWPFRSSNQSSQNFNETGATSSTTMNEENNNRTYYPGWRFNY</sequence>
<evidence type="ECO:0000313" key="11">
    <source>
        <dbReference type="Proteomes" id="UP001652660"/>
    </source>
</evidence>
<evidence type="ECO:0000256" key="3">
    <source>
        <dbReference type="ARBA" id="ARBA00022679"/>
    </source>
</evidence>
<dbReference type="Gene3D" id="3.30.40.10">
    <property type="entry name" value="Zinc/RING finger domain, C3HC4 (zinc finger)"/>
    <property type="match status" value="1"/>
</dbReference>
<organism evidence="11 12">
    <name type="scientific">Coffea arabica</name>
    <name type="common">Arabian coffee</name>
    <dbReference type="NCBI Taxonomy" id="13443"/>
    <lineage>
        <taxon>Eukaryota</taxon>
        <taxon>Viridiplantae</taxon>
        <taxon>Streptophyta</taxon>
        <taxon>Embryophyta</taxon>
        <taxon>Tracheophyta</taxon>
        <taxon>Spermatophyta</taxon>
        <taxon>Magnoliopsida</taxon>
        <taxon>eudicotyledons</taxon>
        <taxon>Gunneridae</taxon>
        <taxon>Pentapetalae</taxon>
        <taxon>asterids</taxon>
        <taxon>lamiids</taxon>
        <taxon>Gentianales</taxon>
        <taxon>Rubiaceae</taxon>
        <taxon>Ixoroideae</taxon>
        <taxon>Gardenieae complex</taxon>
        <taxon>Bertiereae - Coffeeae clade</taxon>
        <taxon>Coffeeae</taxon>
        <taxon>Coffea</taxon>
    </lineage>
</organism>
<evidence type="ECO:0000256" key="2">
    <source>
        <dbReference type="ARBA" id="ARBA00012483"/>
    </source>
</evidence>
<proteinExistence type="predicted"/>
<reference evidence="12" key="2">
    <citation type="submission" date="2025-08" db="UniProtKB">
        <authorList>
            <consortium name="RefSeq"/>
        </authorList>
    </citation>
    <scope>IDENTIFICATION</scope>
    <source>
        <tissue evidence="12">Leaves</tissue>
    </source>
</reference>
<dbReference type="Pfam" id="PF13639">
    <property type="entry name" value="zf-RING_2"/>
    <property type="match status" value="1"/>
</dbReference>
<dbReference type="EC" id="2.3.2.27" evidence="2"/>
<evidence type="ECO:0000313" key="12">
    <source>
        <dbReference type="RefSeq" id="XP_071930059.1"/>
    </source>
</evidence>
<keyword evidence="3" id="KW-0808">Transferase</keyword>
<evidence type="ECO:0000256" key="9">
    <source>
        <dbReference type="SAM" id="MobiDB-lite"/>
    </source>
</evidence>
<evidence type="ECO:0000256" key="8">
    <source>
        <dbReference type="PROSITE-ProRule" id="PRU00175"/>
    </source>
</evidence>
<dbReference type="SMART" id="SM00184">
    <property type="entry name" value="RING"/>
    <property type="match status" value="1"/>
</dbReference>
<dbReference type="InterPro" id="IPR001841">
    <property type="entry name" value="Znf_RING"/>
</dbReference>
<evidence type="ECO:0000256" key="1">
    <source>
        <dbReference type="ARBA" id="ARBA00000900"/>
    </source>
</evidence>
<evidence type="ECO:0000256" key="4">
    <source>
        <dbReference type="ARBA" id="ARBA00022723"/>
    </source>
</evidence>
<keyword evidence="5 8" id="KW-0863">Zinc-finger</keyword>
<feature type="compositionally biased region" description="Low complexity" evidence="9">
    <location>
        <begin position="311"/>
        <end position="323"/>
    </location>
</feature>
<dbReference type="InterPro" id="IPR013083">
    <property type="entry name" value="Znf_RING/FYVE/PHD"/>
</dbReference>
<comment type="catalytic activity">
    <reaction evidence="1">
        <text>S-ubiquitinyl-[E2 ubiquitin-conjugating enzyme]-L-cysteine + [acceptor protein]-L-lysine = [E2 ubiquitin-conjugating enzyme]-L-cysteine + N(6)-ubiquitinyl-[acceptor protein]-L-lysine.</text>
        <dbReference type="EC" id="2.3.2.27"/>
    </reaction>
</comment>
<feature type="compositionally biased region" description="Low complexity" evidence="9">
    <location>
        <begin position="253"/>
        <end position="270"/>
    </location>
</feature>
<dbReference type="PANTHER" id="PTHR15710">
    <property type="entry name" value="E3 UBIQUITIN-PROTEIN LIGASE PRAJA"/>
    <property type="match status" value="1"/>
</dbReference>
<name>A0ABM4WE41_COFAR</name>
<dbReference type="PANTHER" id="PTHR15710:SF34">
    <property type="entry name" value="E3 UBIQUITIN-PROTEIN LIGASE RHC1A-RELATED"/>
    <property type="match status" value="1"/>
</dbReference>
<evidence type="ECO:0000259" key="10">
    <source>
        <dbReference type="PROSITE" id="PS50089"/>
    </source>
</evidence>
<dbReference type="CDD" id="cd16667">
    <property type="entry name" value="RING-H2_RNF126-like"/>
    <property type="match status" value="1"/>
</dbReference>
<keyword evidence="7" id="KW-0862">Zinc</keyword>
<dbReference type="PROSITE" id="PS50089">
    <property type="entry name" value="ZF_RING_2"/>
    <property type="match status" value="1"/>
</dbReference>
<dbReference type="Proteomes" id="UP001652660">
    <property type="component" value="Chromosome 1c"/>
</dbReference>
<keyword evidence="11" id="KW-1185">Reference proteome</keyword>
<dbReference type="SUPFAM" id="SSF57850">
    <property type="entry name" value="RING/U-box"/>
    <property type="match status" value="1"/>
</dbReference>